<sequence length="343" mass="37535">MVHSFLRSHRLLSSLVAPTALLVTSSTLLEAEEPQREPLQTQREQPQPDVPPAVDFIGVFVEAASAARLRERFPRTCRSSNAPLVVVLQYQPTHQEQEAFAPILGTKAQLQVQGVVEDTYAQTLVVAVTTEAGDSLELEDAAEPAHLTLSTSVDALGASGYTSVLLERLRASDKLRYLLTKDETATQWTGTLPDFHSKHVPLFSPFPAVEASVKKLDKELTLEGTVCLASRFDATSGTCLVPKAECGFCKFMKAGPCGREFAAWESCLDQCKKSGEDFIEKCGSQTLGLRDCVDANPEYYHVLTDDNPEDETEQEETTATAATTTTEKTTEQDTEATKTEDEK</sequence>
<comment type="caution">
    <text evidence="4">The sequence shown here is derived from an EMBL/GenBank/DDBJ whole genome shotgun (WGS) entry which is preliminary data.</text>
</comment>
<dbReference type="PANTHER" id="PTHR34357:SF2">
    <property type="entry name" value="F26F24.3-RELATED"/>
    <property type="match status" value="1"/>
</dbReference>
<reference evidence="4" key="1">
    <citation type="submission" date="2022-12" db="EMBL/GenBank/DDBJ databases">
        <authorList>
            <person name="Webb A."/>
        </authorList>
    </citation>
    <scope>NUCLEOTIDE SEQUENCE</scope>
    <source>
        <strain evidence="4">Hp1</strain>
    </source>
</reference>
<dbReference type="SMART" id="SM01227">
    <property type="entry name" value="GCK"/>
    <property type="match status" value="1"/>
</dbReference>
<feature type="region of interest" description="Disordered" evidence="1">
    <location>
        <begin position="303"/>
        <end position="343"/>
    </location>
</feature>
<dbReference type="Gene3D" id="1.10.287.2900">
    <property type="match status" value="1"/>
</dbReference>
<evidence type="ECO:0000259" key="3">
    <source>
        <dbReference type="SMART" id="SM01227"/>
    </source>
</evidence>
<accession>A0AAV0UQR8</accession>
<organism evidence="4 5">
    <name type="scientific">Hyaloperonospora brassicae</name>
    <name type="common">Brassica downy mildew</name>
    <name type="synonym">Peronospora brassicae</name>
    <dbReference type="NCBI Taxonomy" id="162125"/>
    <lineage>
        <taxon>Eukaryota</taxon>
        <taxon>Sar</taxon>
        <taxon>Stramenopiles</taxon>
        <taxon>Oomycota</taxon>
        <taxon>Peronosporomycetes</taxon>
        <taxon>Peronosporales</taxon>
        <taxon>Peronosporaceae</taxon>
        <taxon>Hyaloperonospora</taxon>
    </lineage>
</organism>
<dbReference type="EMBL" id="CANTFL010001353">
    <property type="protein sequence ID" value="CAI5737980.1"/>
    <property type="molecule type" value="Genomic_DNA"/>
</dbReference>
<dbReference type="Pfam" id="PF07802">
    <property type="entry name" value="GCK"/>
    <property type="match status" value="1"/>
</dbReference>
<gene>
    <name evidence="4" type="ORF">HBR001_LOCUS7334</name>
</gene>
<dbReference type="PANTHER" id="PTHR34357">
    <property type="entry name" value="F7A19.14 PROTEIN-RELATED"/>
    <property type="match status" value="1"/>
</dbReference>
<feature type="chain" id="PRO_5043785071" description="GCK domain-containing protein" evidence="2">
    <location>
        <begin position="32"/>
        <end position="343"/>
    </location>
</feature>
<dbReference type="AlphaFoldDB" id="A0AAV0UQR8"/>
<feature type="compositionally biased region" description="Low complexity" evidence="1">
    <location>
        <begin position="317"/>
        <end position="327"/>
    </location>
</feature>
<feature type="signal peptide" evidence="2">
    <location>
        <begin position="1"/>
        <end position="31"/>
    </location>
</feature>
<dbReference type="InterPro" id="IPR012891">
    <property type="entry name" value="GCK_dom"/>
</dbReference>
<evidence type="ECO:0000313" key="4">
    <source>
        <dbReference type="EMBL" id="CAI5737980.1"/>
    </source>
</evidence>
<keyword evidence="2" id="KW-0732">Signal</keyword>
<evidence type="ECO:0000256" key="2">
    <source>
        <dbReference type="SAM" id="SignalP"/>
    </source>
</evidence>
<evidence type="ECO:0000313" key="5">
    <source>
        <dbReference type="Proteomes" id="UP001162031"/>
    </source>
</evidence>
<feature type="compositionally biased region" description="Acidic residues" evidence="1">
    <location>
        <begin position="306"/>
        <end position="316"/>
    </location>
</feature>
<proteinExistence type="predicted"/>
<dbReference type="Proteomes" id="UP001162031">
    <property type="component" value="Unassembled WGS sequence"/>
</dbReference>
<feature type="compositionally biased region" description="Basic and acidic residues" evidence="1">
    <location>
        <begin position="328"/>
        <end position="343"/>
    </location>
</feature>
<evidence type="ECO:0000256" key="1">
    <source>
        <dbReference type="SAM" id="MobiDB-lite"/>
    </source>
</evidence>
<keyword evidence="5" id="KW-1185">Reference proteome</keyword>
<name>A0AAV0UQR8_HYABA</name>
<feature type="domain" description="GCK" evidence="3">
    <location>
        <begin position="244"/>
        <end position="317"/>
    </location>
</feature>
<protein>
    <recommendedName>
        <fullName evidence="3">GCK domain-containing protein</fullName>
    </recommendedName>
</protein>